<proteinExistence type="predicted"/>
<evidence type="ECO:0000259" key="5">
    <source>
        <dbReference type="PROSITE" id="PS50977"/>
    </source>
</evidence>
<dbReference type="Gene3D" id="1.10.357.10">
    <property type="entry name" value="Tetracycline Repressor, domain 2"/>
    <property type="match status" value="1"/>
</dbReference>
<keyword evidence="3" id="KW-0804">Transcription</keyword>
<protein>
    <submittedName>
        <fullName evidence="6">TetR family transcriptional regulator</fullName>
    </submittedName>
</protein>
<dbReference type="RefSeq" id="WP_030736148.1">
    <property type="nucleotide sequence ID" value="NZ_CBDRAA010000009.1"/>
</dbReference>
<name>A0A0F7FUB8_9ACTN</name>
<keyword evidence="2 4" id="KW-0238">DNA-binding</keyword>
<dbReference type="PROSITE" id="PS50977">
    <property type="entry name" value="HTH_TETR_2"/>
    <property type="match status" value="1"/>
</dbReference>
<evidence type="ECO:0000256" key="4">
    <source>
        <dbReference type="PROSITE-ProRule" id="PRU00335"/>
    </source>
</evidence>
<dbReference type="Proteomes" id="UP000034034">
    <property type="component" value="Chromosome"/>
</dbReference>
<dbReference type="InterPro" id="IPR001647">
    <property type="entry name" value="HTH_TetR"/>
</dbReference>
<keyword evidence="1" id="KW-0805">Transcription regulation</keyword>
<feature type="DNA-binding region" description="H-T-H motif" evidence="4">
    <location>
        <begin position="43"/>
        <end position="62"/>
    </location>
</feature>
<dbReference type="SUPFAM" id="SSF46689">
    <property type="entry name" value="Homeodomain-like"/>
    <property type="match status" value="1"/>
</dbReference>
<evidence type="ECO:0000256" key="2">
    <source>
        <dbReference type="ARBA" id="ARBA00023125"/>
    </source>
</evidence>
<dbReference type="EMBL" id="CP009922">
    <property type="protein sequence ID" value="AKG43409.1"/>
    <property type="molecule type" value="Genomic_DNA"/>
</dbReference>
<gene>
    <name evidence="6" type="ORF">SXIM_20250</name>
</gene>
<dbReference type="STRING" id="408015.SXIM_20250"/>
<reference evidence="6" key="1">
    <citation type="submission" date="2019-08" db="EMBL/GenBank/DDBJ databases">
        <title>Complete genome sequence of a mangrove-derived Streptomyces xiamenensis.</title>
        <authorList>
            <person name="Xu J."/>
        </authorList>
    </citation>
    <scope>NUCLEOTIDE SEQUENCE</scope>
    <source>
        <strain evidence="6">318</strain>
    </source>
</reference>
<dbReference type="PANTHER" id="PTHR30055:SF234">
    <property type="entry name" value="HTH-TYPE TRANSCRIPTIONAL REGULATOR BETI"/>
    <property type="match status" value="1"/>
</dbReference>
<evidence type="ECO:0000313" key="6">
    <source>
        <dbReference type="EMBL" id="AKG43409.1"/>
    </source>
</evidence>
<dbReference type="InterPro" id="IPR009057">
    <property type="entry name" value="Homeodomain-like_sf"/>
</dbReference>
<accession>A0A0F7FUB8</accession>
<dbReference type="KEGG" id="sxi:SXIM_20250"/>
<dbReference type="GO" id="GO:0003700">
    <property type="term" value="F:DNA-binding transcription factor activity"/>
    <property type="evidence" value="ECO:0007669"/>
    <property type="project" value="TreeGrafter"/>
</dbReference>
<dbReference type="AlphaFoldDB" id="A0A0F7FUB8"/>
<dbReference type="PATRIC" id="fig|408015.6.peg.2055"/>
<dbReference type="InterPro" id="IPR050109">
    <property type="entry name" value="HTH-type_TetR-like_transc_reg"/>
</dbReference>
<feature type="domain" description="HTH tetR-type" evidence="5">
    <location>
        <begin position="21"/>
        <end position="80"/>
    </location>
</feature>
<evidence type="ECO:0000256" key="1">
    <source>
        <dbReference type="ARBA" id="ARBA00023015"/>
    </source>
</evidence>
<dbReference type="InterPro" id="IPR049445">
    <property type="entry name" value="TetR_SbtR-like_C"/>
</dbReference>
<sequence>MTSQCATAARTRPPRLRADAVRNRERILAAARDAFVADGKDAPLDDIARQAGVGNATLYRHFPDRESLLYHVVLYVNDRITERAQRALEEESDPFEALRRTVLGSTDERIGALCPVIGVSIDPEDQQLTASRDRLLDVCGRLVERAQEAGQLRHDVGAGDLLIAISRLTRPLPGTRCSGGEVLARRHLQIFLDGLRAPARSELPGTAAQVEDLEDEFI</sequence>
<keyword evidence="7" id="KW-1185">Reference proteome</keyword>
<dbReference type="InterPro" id="IPR036271">
    <property type="entry name" value="Tet_transcr_reg_TetR-rel_C_sf"/>
</dbReference>
<organism evidence="6 7">
    <name type="scientific">Streptomyces xiamenensis</name>
    <dbReference type="NCBI Taxonomy" id="408015"/>
    <lineage>
        <taxon>Bacteria</taxon>
        <taxon>Bacillati</taxon>
        <taxon>Actinomycetota</taxon>
        <taxon>Actinomycetes</taxon>
        <taxon>Kitasatosporales</taxon>
        <taxon>Streptomycetaceae</taxon>
        <taxon>Streptomyces</taxon>
    </lineage>
</organism>
<dbReference type="GO" id="GO:0000976">
    <property type="term" value="F:transcription cis-regulatory region binding"/>
    <property type="evidence" value="ECO:0007669"/>
    <property type="project" value="TreeGrafter"/>
</dbReference>
<dbReference type="PRINTS" id="PR00455">
    <property type="entry name" value="HTHTETR"/>
</dbReference>
<dbReference type="SUPFAM" id="SSF48498">
    <property type="entry name" value="Tetracyclin repressor-like, C-terminal domain"/>
    <property type="match status" value="1"/>
</dbReference>
<dbReference type="Pfam" id="PF00440">
    <property type="entry name" value="TetR_N"/>
    <property type="match status" value="1"/>
</dbReference>
<dbReference type="Pfam" id="PF21597">
    <property type="entry name" value="TetR_C_43"/>
    <property type="match status" value="1"/>
</dbReference>
<dbReference type="PANTHER" id="PTHR30055">
    <property type="entry name" value="HTH-TYPE TRANSCRIPTIONAL REGULATOR RUTR"/>
    <property type="match status" value="1"/>
</dbReference>
<evidence type="ECO:0000256" key="3">
    <source>
        <dbReference type="ARBA" id="ARBA00023163"/>
    </source>
</evidence>
<evidence type="ECO:0000313" key="7">
    <source>
        <dbReference type="Proteomes" id="UP000034034"/>
    </source>
</evidence>
<dbReference type="HOGENOM" id="CLU_069356_17_0_11"/>